<evidence type="ECO:0000313" key="4">
    <source>
        <dbReference type="Proteomes" id="UP001225378"/>
    </source>
</evidence>
<evidence type="ECO:0000256" key="1">
    <source>
        <dbReference type="SAM" id="Phobius"/>
    </source>
</evidence>
<feature type="transmembrane region" description="Helical" evidence="1">
    <location>
        <begin position="128"/>
        <end position="153"/>
    </location>
</feature>
<accession>A0AAU7NSJ8</accession>
<dbReference type="InterPro" id="IPR051311">
    <property type="entry name" value="DedA_domain"/>
</dbReference>
<evidence type="ECO:0000259" key="2">
    <source>
        <dbReference type="Pfam" id="PF09335"/>
    </source>
</evidence>
<proteinExistence type="predicted"/>
<dbReference type="AlphaFoldDB" id="A0AAU7NSJ8"/>
<keyword evidence="1" id="KW-0812">Transmembrane</keyword>
<evidence type="ECO:0000313" key="3">
    <source>
        <dbReference type="EMBL" id="XBS19958.1"/>
    </source>
</evidence>
<gene>
    <name evidence="3" type="ORF">Q9L42_016605</name>
</gene>
<dbReference type="RefSeq" id="WP_349431439.1">
    <property type="nucleotide sequence ID" value="NZ_CP157743.1"/>
</dbReference>
<dbReference type="InterPro" id="IPR032816">
    <property type="entry name" value="VTT_dom"/>
</dbReference>
<keyword evidence="1" id="KW-0472">Membrane</keyword>
<keyword evidence="1" id="KW-1133">Transmembrane helix</keyword>
<keyword evidence="4" id="KW-1185">Reference proteome</keyword>
<feature type="transmembrane region" description="Helical" evidence="1">
    <location>
        <begin position="165"/>
        <end position="186"/>
    </location>
</feature>
<reference evidence="3 4" key="1">
    <citation type="journal article" date="2024" name="Microbiology">
        <title>Methylomarinum rosea sp. nov., a novel halophilic methanotrophic bacterium from the hypersaline Lake Elton.</title>
        <authorList>
            <person name="Suleimanov R.Z."/>
            <person name="Oshkin I.Y."/>
            <person name="Danilova O.V."/>
            <person name="Suzina N.E."/>
            <person name="Dedysh S.N."/>
        </authorList>
    </citation>
    <scope>NUCLEOTIDE SEQUENCE [LARGE SCALE GENOMIC DNA]</scope>
    <source>
        <strain evidence="3 4">Ch1-1</strain>
    </source>
</reference>
<dbReference type="PANTHER" id="PTHR42709:SF11">
    <property type="entry name" value="DEDA FAMILY PROTEIN"/>
    <property type="match status" value="1"/>
</dbReference>
<feature type="domain" description="VTT" evidence="2">
    <location>
        <begin position="70"/>
        <end position="180"/>
    </location>
</feature>
<dbReference type="EMBL" id="CP157743">
    <property type="protein sequence ID" value="XBS19958.1"/>
    <property type="molecule type" value="Genomic_DNA"/>
</dbReference>
<organism evidence="3 4">
    <name type="scientific">Methylomarinum roseum</name>
    <dbReference type="NCBI Taxonomy" id="3067653"/>
    <lineage>
        <taxon>Bacteria</taxon>
        <taxon>Pseudomonadati</taxon>
        <taxon>Pseudomonadota</taxon>
        <taxon>Gammaproteobacteria</taxon>
        <taxon>Methylococcales</taxon>
        <taxon>Methylococcaceae</taxon>
        <taxon>Methylomarinum</taxon>
    </lineage>
</organism>
<sequence length="187" mass="20873">MIRENLLKALLSLLIILIVMGGLGFWLEEEMSMLTNWVVDRIGFTGLCLILLITDTFVTPFLPDILLLVIAKSDLAEHWLAYVFILGAVSVCAGMLGWSIGRWLGHFSLTQRLYGPITAEQQDFVRKYGFWGVALGAITPLPYSFTCWTAGVIGLRWPKVLAASLLFRIPRMILYYLLIASTGGLFA</sequence>
<protein>
    <submittedName>
        <fullName evidence="3">VTT domain-containing protein</fullName>
    </submittedName>
</protein>
<dbReference type="GO" id="GO:0005886">
    <property type="term" value="C:plasma membrane"/>
    <property type="evidence" value="ECO:0007669"/>
    <property type="project" value="TreeGrafter"/>
</dbReference>
<dbReference type="KEGG" id="mech:Q9L42_016605"/>
<name>A0AAU7NSJ8_9GAMM</name>
<dbReference type="PANTHER" id="PTHR42709">
    <property type="entry name" value="ALKALINE PHOSPHATASE LIKE PROTEIN"/>
    <property type="match status" value="1"/>
</dbReference>
<feature type="transmembrane region" description="Helical" evidence="1">
    <location>
        <begin position="42"/>
        <end position="67"/>
    </location>
</feature>
<feature type="transmembrane region" description="Helical" evidence="1">
    <location>
        <begin position="7"/>
        <end position="27"/>
    </location>
</feature>
<dbReference type="Pfam" id="PF09335">
    <property type="entry name" value="VTT_dom"/>
    <property type="match status" value="1"/>
</dbReference>
<feature type="transmembrane region" description="Helical" evidence="1">
    <location>
        <begin position="79"/>
        <end position="100"/>
    </location>
</feature>
<dbReference type="Proteomes" id="UP001225378">
    <property type="component" value="Chromosome"/>
</dbReference>